<protein>
    <submittedName>
        <fullName evidence="2">Uncharacterized protein</fullName>
    </submittedName>
</protein>
<dbReference type="EMBL" id="JARIHO010000051">
    <property type="protein sequence ID" value="KAJ7321292.1"/>
    <property type="molecule type" value="Genomic_DNA"/>
</dbReference>
<evidence type="ECO:0000313" key="2">
    <source>
        <dbReference type="EMBL" id="KAJ7321292.1"/>
    </source>
</evidence>
<accession>A0AAD7EFW3</accession>
<comment type="caution">
    <text evidence="2">The sequence shown here is derived from an EMBL/GenBank/DDBJ whole genome shotgun (WGS) entry which is preliminary data.</text>
</comment>
<proteinExistence type="predicted"/>
<dbReference type="Proteomes" id="UP001218218">
    <property type="component" value="Unassembled WGS sequence"/>
</dbReference>
<dbReference type="AlphaFoldDB" id="A0AAD7EFW3"/>
<gene>
    <name evidence="2" type="ORF">DFH08DRAFT_818660</name>
</gene>
<name>A0AAD7EFW3_9AGAR</name>
<keyword evidence="3" id="KW-1185">Reference proteome</keyword>
<reference evidence="2" key="1">
    <citation type="submission" date="2023-03" db="EMBL/GenBank/DDBJ databases">
        <title>Massive genome expansion in bonnet fungi (Mycena s.s.) driven by repeated elements and novel gene families across ecological guilds.</title>
        <authorList>
            <consortium name="Lawrence Berkeley National Laboratory"/>
            <person name="Harder C.B."/>
            <person name="Miyauchi S."/>
            <person name="Viragh M."/>
            <person name="Kuo A."/>
            <person name="Thoen E."/>
            <person name="Andreopoulos B."/>
            <person name="Lu D."/>
            <person name="Skrede I."/>
            <person name="Drula E."/>
            <person name="Henrissat B."/>
            <person name="Morin E."/>
            <person name="Kohler A."/>
            <person name="Barry K."/>
            <person name="LaButti K."/>
            <person name="Morin E."/>
            <person name="Salamov A."/>
            <person name="Lipzen A."/>
            <person name="Mereny Z."/>
            <person name="Hegedus B."/>
            <person name="Baldrian P."/>
            <person name="Stursova M."/>
            <person name="Weitz H."/>
            <person name="Taylor A."/>
            <person name="Grigoriev I.V."/>
            <person name="Nagy L.G."/>
            <person name="Martin F."/>
            <person name="Kauserud H."/>
        </authorList>
    </citation>
    <scope>NUCLEOTIDE SEQUENCE</scope>
    <source>
        <strain evidence="2">CBHHK002</strain>
    </source>
</reference>
<evidence type="ECO:0000256" key="1">
    <source>
        <dbReference type="SAM" id="MobiDB-lite"/>
    </source>
</evidence>
<organism evidence="2 3">
    <name type="scientific">Mycena albidolilacea</name>
    <dbReference type="NCBI Taxonomy" id="1033008"/>
    <lineage>
        <taxon>Eukaryota</taxon>
        <taxon>Fungi</taxon>
        <taxon>Dikarya</taxon>
        <taxon>Basidiomycota</taxon>
        <taxon>Agaricomycotina</taxon>
        <taxon>Agaricomycetes</taxon>
        <taxon>Agaricomycetidae</taxon>
        <taxon>Agaricales</taxon>
        <taxon>Marasmiineae</taxon>
        <taxon>Mycenaceae</taxon>
        <taxon>Mycena</taxon>
    </lineage>
</organism>
<sequence>MSTGQSLMSTPRFLGSGCPGNGQMKLIGGGVQAWRRLRVKMSLPYGPMLLAVILSHDATKPMIGPYHPYTAVYGSYGTEKYGSVPYTYGLPHILSDGSRYGGIPVPYVHILTVIIGSKISPNATRHIRVTLDIPHEPSDPVRVLREEIPAHILIWRKGKHVEHEQQEKYGKITRFNEELRRIRENWPQLVPQEGEDLQMPGTDSGGLHSAKSRTRNLIAPQDLYGKLTKGTLFSAQVSLSTYINKEHNPRVMDSKVYHVNVQKATILDKGDGAPWNPPSPDLPSAVPSTPSKRARDPAVESAFDDLSSSKKARTA</sequence>
<evidence type="ECO:0000313" key="3">
    <source>
        <dbReference type="Proteomes" id="UP001218218"/>
    </source>
</evidence>
<feature type="region of interest" description="Disordered" evidence="1">
    <location>
        <begin position="268"/>
        <end position="315"/>
    </location>
</feature>